<accession>A0ABU2C3E0</accession>
<dbReference type="RefSeq" id="WP_310370364.1">
    <property type="nucleotide sequence ID" value="NZ_JAVDXT010000001.1"/>
</dbReference>
<evidence type="ECO:0000313" key="2">
    <source>
        <dbReference type="EMBL" id="MDR7375852.1"/>
    </source>
</evidence>
<reference evidence="2 3" key="1">
    <citation type="submission" date="2023-07" db="EMBL/GenBank/DDBJ databases">
        <title>Sorghum-associated microbial communities from plants grown in Nebraska, USA.</title>
        <authorList>
            <person name="Schachtman D."/>
        </authorList>
    </citation>
    <scope>NUCLEOTIDE SEQUENCE [LARGE SCALE GENOMIC DNA]</scope>
    <source>
        <strain evidence="2 3">BE313</strain>
    </source>
</reference>
<dbReference type="PANTHER" id="PTHR45331">
    <property type="entry name" value="OXIDOREDUCTASE, IRON-SULPHUR BINDING SUBUNIT-RELATED-RELATED"/>
    <property type="match status" value="1"/>
</dbReference>
<dbReference type="InterPro" id="IPR001041">
    <property type="entry name" value="2Fe-2S_ferredoxin-type"/>
</dbReference>
<organism evidence="2 3">
    <name type="scientific">Rhodoferax ferrireducens</name>
    <dbReference type="NCBI Taxonomy" id="192843"/>
    <lineage>
        <taxon>Bacteria</taxon>
        <taxon>Pseudomonadati</taxon>
        <taxon>Pseudomonadota</taxon>
        <taxon>Betaproteobacteria</taxon>
        <taxon>Burkholderiales</taxon>
        <taxon>Comamonadaceae</taxon>
        <taxon>Rhodoferax</taxon>
    </lineage>
</organism>
<keyword evidence="3" id="KW-1185">Reference proteome</keyword>
<dbReference type="CDD" id="cd00207">
    <property type="entry name" value="fer2"/>
    <property type="match status" value="1"/>
</dbReference>
<dbReference type="InterPro" id="IPR012675">
    <property type="entry name" value="Beta-grasp_dom_sf"/>
</dbReference>
<dbReference type="PANTHER" id="PTHR45331:SF2">
    <property type="entry name" value="OXIDOREDUCTASE WITH IRON-SULFUR SUBUNIT"/>
    <property type="match status" value="1"/>
</dbReference>
<dbReference type="Gene3D" id="1.10.150.120">
    <property type="entry name" value="[2Fe-2S]-binding domain"/>
    <property type="match status" value="1"/>
</dbReference>
<sequence length="171" mass="18641">MKQSITIHINGEKVQRDVPDDLALIDFLQEDLGLTGTKLCCGIGVCRACTVAVRRTPQSLPQPLLACSTPAVLLDGESITTIEGIGQPAQLDRIQQVFLDHFAFQCGYCTPGFVMATHMLLERLRLAPIPETQLDAVIADACGAHICRCTGYVRYYQAIRALVVAEKGLLQ</sequence>
<dbReference type="InterPro" id="IPR002888">
    <property type="entry name" value="2Fe-2S-bd"/>
</dbReference>
<gene>
    <name evidence="2" type="ORF">J2X19_000510</name>
</gene>
<comment type="caution">
    <text evidence="2">The sequence shown here is derived from an EMBL/GenBank/DDBJ whole genome shotgun (WGS) entry which is preliminary data.</text>
</comment>
<dbReference type="InterPro" id="IPR036884">
    <property type="entry name" value="2Fe-2S-bd_dom_sf"/>
</dbReference>
<dbReference type="EMBL" id="JAVDXT010000001">
    <property type="protein sequence ID" value="MDR7375852.1"/>
    <property type="molecule type" value="Genomic_DNA"/>
</dbReference>
<evidence type="ECO:0000313" key="3">
    <source>
        <dbReference type="Proteomes" id="UP001180487"/>
    </source>
</evidence>
<dbReference type="Gene3D" id="3.10.20.30">
    <property type="match status" value="1"/>
</dbReference>
<protein>
    <submittedName>
        <fullName evidence="2">Aerobic-type carbon monoxide dehydrogenase small subunit (CoxS/CutS family)</fullName>
    </submittedName>
</protein>
<proteinExistence type="predicted"/>
<evidence type="ECO:0000259" key="1">
    <source>
        <dbReference type="PROSITE" id="PS51085"/>
    </source>
</evidence>
<dbReference type="PROSITE" id="PS51085">
    <property type="entry name" value="2FE2S_FER_2"/>
    <property type="match status" value="1"/>
</dbReference>
<dbReference type="Pfam" id="PF00111">
    <property type="entry name" value="Fer2"/>
    <property type="match status" value="1"/>
</dbReference>
<dbReference type="InterPro" id="IPR036010">
    <property type="entry name" value="2Fe-2S_ferredoxin-like_sf"/>
</dbReference>
<name>A0ABU2C3E0_9BURK</name>
<dbReference type="InterPro" id="IPR052914">
    <property type="entry name" value="Aldehyde_Oxdr_Iron-Sulfur"/>
</dbReference>
<dbReference type="SUPFAM" id="SSF54292">
    <property type="entry name" value="2Fe-2S ferredoxin-like"/>
    <property type="match status" value="1"/>
</dbReference>
<dbReference type="Pfam" id="PF01799">
    <property type="entry name" value="Fer2_2"/>
    <property type="match status" value="1"/>
</dbReference>
<feature type="domain" description="2Fe-2S ferredoxin-type" evidence="1">
    <location>
        <begin position="3"/>
        <end position="85"/>
    </location>
</feature>
<dbReference type="SUPFAM" id="SSF47741">
    <property type="entry name" value="CO dehydrogenase ISP C-domain like"/>
    <property type="match status" value="1"/>
</dbReference>
<dbReference type="Proteomes" id="UP001180487">
    <property type="component" value="Unassembled WGS sequence"/>
</dbReference>